<feature type="chain" id="PRO_5043418666" evidence="2">
    <location>
        <begin position="21"/>
        <end position="291"/>
    </location>
</feature>
<sequence>MKATLIILSLGLLLITWSTAAPQGDVPIAENDNVAKTDDNTSISDKPTDTPNPPDNQAKPDETTEPSSPKTDETTEPSSPKTDETSTDQQPPVTPAPEKPSTTDDSTQTDKDKSDNKVDWLKKGAEKLNDLIKSETDIAKGTVDVIGSGMKMGTQISTAAGDVGTKLGQATLLGTLHLGKLGIDASSEMGKKLMDIMKKWGNIMPGPVGKGVQSVANLGDKGIDQLQGISKQVLGKFGLLGNEGLQWINGLIHKSGDTTNKIVEKGTGKIHDFINNREKQATDIINSILKG</sequence>
<comment type="caution">
    <text evidence="3">The sequence shown here is derived from an EMBL/GenBank/DDBJ whole genome shotgun (WGS) entry which is preliminary data.</text>
</comment>
<protein>
    <submittedName>
        <fullName evidence="3">Uncharacterized protein</fullName>
    </submittedName>
</protein>
<evidence type="ECO:0000313" key="3">
    <source>
        <dbReference type="EMBL" id="KAK9511612.1"/>
    </source>
</evidence>
<name>A0AAW1DLW8_9HEMI</name>
<evidence type="ECO:0000256" key="1">
    <source>
        <dbReference type="SAM" id="MobiDB-lite"/>
    </source>
</evidence>
<feature type="region of interest" description="Disordered" evidence="1">
    <location>
        <begin position="24"/>
        <end position="118"/>
    </location>
</feature>
<reference evidence="3 4" key="1">
    <citation type="submission" date="2022-12" db="EMBL/GenBank/DDBJ databases">
        <title>Chromosome-level genome assembly of true bugs.</title>
        <authorList>
            <person name="Ma L."/>
            <person name="Li H."/>
        </authorList>
    </citation>
    <scope>NUCLEOTIDE SEQUENCE [LARGE SCALE GENOMIC DNA]</scope>
    <source>
        <strain evidence="3">Lab_2022b</strain>
    </source>
</reference>
<dbReference type="AlphaFoldDB" id="A0AAW1DLW8"/>
<dbReference type="Proteomes" id="UP001461498">
    <property type="component" value="Unassembled WGS sequence"/>
</dbReference>
<keyword evidence="2" id="KW-0732">Signal</keyword>
<accession>A0AAW1DLW8</accession>
<feature type="compositionally biased region" description="Basic and acidic residues" evidence="1">
    <location>
        <begin position="108"/>
        <end position="118"/>
    </location>
</feature>
<feature type="signal peptide" evidence="2">
    <location>
        <begin position="1"/>
        <end position="20"/>
    </location>
</feature>
<proteinExistence type="predicted"/>
<organism evidence="3 4">
    <name type="scientific">Rhynocoris fuscipes</name>
    <dbReference type="NCBI Taxonomy" id="488301"/>
    <lineage>
        <taxon>Eukaryota</taxon>
        <taxon>Metazoa</taxon>
        <taxon>Ecdysozoa</taxon>
        <taxon>Arthropoda</taxon>
        <taxon>Hexapoda</taxon>
        <taxon>Insecta</taxon>
        <taxon>Pterygota</taxon>
        <taxon>Neoptera</taxon>
        <taxon>Paraneoptera</taxon>
        <taxon>Hemiptera</taxon>
        <taxon>Heteroptera</taxon>
        <taxon>Panheteroptera</taxon>
        <taxon>Cimicomorpha</taxon>
        <taxon>Reduviidae</taxon>
        <taxon>Harpactorinae</taxon>
        <taxon>Harpactorini</taxon>
        <taxon>Rhynocoris</taxon>
    </lineage>
</organism>
<evidence type="ECO:0000256" key="2">
    <source>
        <dbReference type="SAM" id="SignalP"/>
    </source>
</evidence>
<evidence type="ECO:0000313" key="4">
    <source>
        <dbReference type="Proteomes" id="UP001461498"/>
    </source>
</evidence>
<keyword evidence="4" id="KW-1185">Reference proteome</keyword>
<gene>
    <name evidence="3" type="ORF">O3M35_000236</name>
</gene>
<dbReference type="EMBL" id="JAPXFL010000001">
    <property type="protein sequence ID" value="KAK9511612.1"/>
    <property type="molecule type" value="Genomic_DNA"/>
</dbReference>